<dbReference type="Pfam" id="PF13682">
    <property type="entry name" value="CZB"/>
    <property type="match status" value="1"/>
</dbReference>
<sequence length="120" mass="14047">MNEELQQEFRTVSVKHLLFKSKLRSFLYGTDIDEEPIRNPEICAFGQWIHNEALIKYGHLPESRQLDRVHREIHRVANRLMDLRLQGQTEQAIDGLLEVDALADQLTDLLRLMQQKLAQA</sequence>
<evidence type="ECO:0000313" key="2">
    <source>
        <dbReference type="EMBL" id="QDA61089.1"/>
    </source>
</evidence>
<evidence type="ECO:0000313" key="3">
    <source>
        <dbReference type="Proteomes" id="UP000305398"/>
    </source>
</evidence>
<gene>
    <name evidence="2" type="ORF">FHG12_13680</name>
</gene>
<dbReference type="AlphaFoldDB" id="A0A5B8A1U1"/>
<protein>
    <recommendedName>
        <fullName evidence="1">Chemoreceptor zinc-binding domain-containing protein</fullName>
    </recommendedName>
</protein>
<feature type="domain" description="Chemoreceptor zinc-binding" evidence="1">
    <location>
        <begin position="16"/>
        <end position="80"/>
    </location>
</feature>
<proteinExistence type="predicted"/>
<name>A0A5B8A1U1_9BACT</name>
<reference evidence="2 3" key="1">
    <citation type="submission" date="2019-06" db="EMBL/GenBank/DDBJ databases">
        <authorList>
            <person name="Srinivasan S."/>
        </authorList>
    </citation>
    <scope>NUCLEOTIDE SEQUENCE [LARGE SCALE GENOMIC DNA]</scope>
    <source>
        <strain evidence="2 3">17J68-5</strain>
    </source>
</reference>
<dbReference type="EMBL" id="CP040896">
    <property type="protein sequence ID" value="QDA61089.1"/>
    <property type="molecule type" value="Genomic_DNA"/>
</dbReference>
<accession>A0A5B8A1U1</accession>
<dbReference type="KEGG" id="hyj:FHG12_13680"/>
<dbReference type="OrthoDB" id="882529at2"/>
<dbReference type="Proteomes" id="UP000305398">
    <property type="component" value="Chromosome"/>
</dbReference>
<organism evidence="2 3">
    <name type="scientific">Hymenobacter jejuensis</name>
    <dbReference type="NCBI Taxonomy" id="2502781"/>
    <lineage>
        <taxon>Bacteria</taxon>
        <taxon>Pseudomonadati</taxon>
        <taxon>Bacteroidota</taxon>
        <taxon>Cytophagia</taxon>
        <taxon>Cytophagales</taxon>
        <taxon>Hymenobacteraceae</taxon>
        <taxon>Hymenobacter</taxon>
    </lineage>
</organism>
<dbReference type="Gene3D" id="1.20.120.30">
    <property type="entry name" value="Aspartate receptor, ligand-binding domain"/>
    <property type="match status" value="1"/>
</dbReference>
<dbReference type="RefSeq" id="WP_139516263.1">
    <property type="nucleotide sequence ID" value="NZ_CP040896.1"/>
</dbReference>
<dbReference type="InterPro" id="IPR025991">
    <property type="entry name" value="Chemoreceptor_zinc-bind_dom"/>
</dbReference>
<keyword evidence="3" id="KW-1185">Reference proteome</keyword>
<evidence type="ECO:0000259" key="1">
    <source>
        <dbReference type="Pfam" id="PF13682"/>
    </source>
</evidence>